<proteinExistence type="predicted"/>
<dbReference type="Gene3D" id="4.10.240.10">
    <property type="entry name" value="Zn(2)-C6 fungal-type DNA-binding domain"/>
    <property type="match status" value="1"/>
</dbReference>
<feature type="compositionally biased region" description="Polar residues" evidence="3">
    <location>
        <begin position="995"/>
        <end position="1012"/>
    </location>
</feature>
<feature type="region of interest" description="Disordered" evidence="3">
    <location>
        <begin position="266"/>
        <end position="298"/>
    </location>
</feature>
<dbReference type="CDD" id="cd00067">
    <property type="entry name" value="GAL4"/>
    <property type="match status" value="1"/>
</dbReference>
<evidence type="ECO:0000256" key="1">
    <source>
        <dbReference type="ARBA" id="ARBA00004123"/>
    </source>
</evidence>
<comment type="subcellular location">
    <subcellularLocation>
        <location evidence="1">Nucleus</location>
    </subcellularLocation>
</comment>
<reference evidence="5 6" key="1">
    <citation type="journal article" date="2020" name="ISME J.">
        <title>Uncovering the hidden diversity of litter-decomposition mechanisms in mushroom-forming fungi.</title>
        <authorList>
            <person name="Floudas D."/>
            <person name="Bentzer J."/>
            <person name="Ahren D."/>
            <person name="Johansson T."/>
            <person name="Persson P."/>
            <person name="Tunlid A."/>
        </authorList>
    </citation>
    <scope>NUCLEOTIDE SEQUENCE [LARGE SCALE GENOMIC DNA]</scope>
    <source>
        <strain evidence="5 6">CBS 146.42</strain>
    </source>
</reference>
<dbReference type="InterPro" id="IPR001138">
    <property type="entry name" value="Zn2Cys6_DnaBD"/>
</dbReference>
<dbReference type="SUPFAM" id="SSF57701">
    <property type="entry name" value="Zn2/Cys6 DNA-binding domain"/>
    <property type="match status" value="1"/>
</dbReference>
<feature type="region of interest" description="Disordered" evidence="3">
    <location>
        <begin position="177"/>
        <end position="200"/>
    </location>
</feature>
<dbReference type="EMBL" id="JAACJO010000018">
    <property type="protein sequence ID" value="KAF5348876.1"/>
    <property type="molecule type" value="Genomic_DNA"/>
</dbReference>
<dbReference type="Pfam" id="PF00172">
    <property type="entry name" value="Zn_clus"/>
    <property type="match status" value="1"/>
</dbReference>
<dbReference type="PROSITE" id="PS00463">
    <property type="entry name" value="ZN2_CY6_FUNGAL_1"/>
    <property type="match status" value="1"/>
</dbReference>
<feature type="compositionally biased region" description="Polar residues" evidence="3">
    <location>
        <begin position="965"/>
        <end position="983"/>
    </location>
</feature>
<dbReference type="PROSITE" id="PS50048">
    <property type="entry name" value="ZN2_CY6_FUNGAL_2"/>
    <property type="match status" value="1"/>
</dbReference>
<dbReference type="PANTHER" id="PTHR31001">
    <property type="entry name" value="UNCHARACTERIZED TRANSCRIPTIONAL REGULATORY PROTEIN"/>
    <property type="match status" value="1"/>
</dbReference>
<dbReference type="SMART" id="SM00066">
    <property type="entry name" value="GAL4"/>
    <property type="match status" value="1"/>
</dbReference>
<feature type="region of interest" description="Disordered" evidence="3">
    <location>
        <begin position="879"/>
        <end position="1043"/>
    </location>
</feature>
<feature type="region of interest" description="Disordered" evidence="3">
    <location>
        <begin position="768"/>
        <end position="866"/>
    </location>
</feature>
<evidence type="ECO:0000256" key="3">
    <source>
        <dbReference type="SAM" id="MobiDB-lite"/>
    </source>
</evidence>
<dbReference type="OrthoDB" id="3053293at2759"/>
<dbReference type="Proteomes" id="UP000559027">
    <property type="component" value="Unassembled WGS sequence"/>
</dbReference>
<organism evidence="5 6">
    <name type="scientific">Leucocoprinus leucothites</name>
    <dbReference type="NCBI Taxonomy" id="201217"/>
    <lineage>
        <taxon>Eukaryota</taxon>
        <taxon>Fungi</taxon>
        <taxon>Dikarya</taxon>
        <taxon>Basidiomycota</taxon>
        <taxon>Agaricomycotina</taxon>
        <taxon>Agaricomycetes</taxon>
        <taxon>Agaricomycetidae</taxon>
        <taxon>Agaricales</taxon>
        <taxon>Agaricineae</taxon>
        <taxon>Agaricaceae</taxon>
        <taxon>Leucocoprinus</taxon>
    </lineage>
</organism>
<feature type="region of interest" description="Disordered" evidence="3">
    <location>
        <begin position="75"/>
        <end position="112"/>
    </location>
</feature>
<feature type="compositionally biased region" description="Polar residues" evidence="3">
    <location>
        <begin position="786"/>
        <end position="813"/>
    </location>
</feature>
<evidence type="ECO:0000256" key="2">
    <source>
        <dbReference type="ARBA" id="ARBA00023242"/>
    </source>
</evidence>
<dbReference type="GO" id="GO:0008270">
    <property type="term" value="F:zinc ion binding"/>
    <property type="evidence" value="ECO:0007669"/>
    <property type="project" value="InterPro"/>
</dbReference>
<dbReference type="GO" id="GO:0005634">
    <property type="term" value="C:nucleus"/>
    <property type="evidence" value="ECO:0007669"/>
    <property type="project" value="UniProtKB-SubCell"/>
</dbReference>
<dbReference type="CDD" id="cd12148">
    <property type="entry name" value="fungal_TF_MHR"/>
    <property type="match status" value="1"/>
</dbReference>
<keyword evidence="6" id="KW-1185">Reference proteome</keyword>
<evidence type="ECO:0000259" key="4">
    <source>
        <dbReference type="PROSITE" id="PS50048"/>
    </source>
</evidence>
<gene>
    <name evidence="5" type="ORF">D9756_009776</name>
</gene>
<comment type="caution">
    <text evidence="5">The sequence shown here is derived from an EMBL/GenBank/DDBJ whole genome shotgun (WGS) entry which is preliminary data.</text>
</comment>
<feature type="compositionally biased region" description="Polar residues" evidence="3">
    <location>
        <begin position="266"/>
        <end position="289"/>
    </location>
</feature>
<evidence type="ECO:0000313" key="5">
    <source>
        <dbReference type="EMBL" id="KAF5348876.1"/>
    </source>
</evidence>
<dbReference type="GO" id="GO:0000981">
    <property type="term" value="F:DNA-binding transcription factor activity, RNA polymerase II-specific"/>
    <property type="evidence" value="ECO:0007669"/>
    <property type="project" value="InterPro"/>
</dbReference>
<dbReference type="AlphaFoldDB" id="A0A8H5CVL7"/>
<accession>A0A8H5CVL7</accession>
<feature type="compositionally biased region" description="Polar residues" evidence="3">
    <location>
        <begin position="894"/>
        <end position="948"/>
    </location>
</feature>
<feature type="domain" description="Zn(2)-C6 fungal-type" evidence="4">
    <location>
        <begin position="23"/>
        <end position="54"/>
    </location>
</feature>
<dbReference type="InterPro" id="IPR036864">
    <property type="entry name" value="Zn2-C6_fun-type_DNA-bd_sf"/>
</dbReference>
<keyword evidence="2" id="KW-0539">Nucleus</keyword>
<feature type="region of interest" description="Disordered" evidence="3">
    <location>
        <begin position="418"/>
        <end position="438"/>
    </location>
</feature>
<dbReference type="InterPro" id="IPR050613">
    <property type="entry name" value="Sec_Metabolite_Reg"/>
</dbReference>
<sequence length="1145" mass="124952">MEQPPSSSQSASTPQIRSRITVVCAECKRLKLKCDRRSPCSSCTKRDTVARCIYSPAAAEKVDLHSLNNRLMQCTERQSTPSTPRPPTATPPSSRNIPFPPSNHQHHHHPAAVTTHVHDAPCPLALSLDELRSAWLDSSESGRSGRSLLGRPHPIKVELSPTDVERQARIRARLSAGLPPHSRHPNPQPHLPALSTYYPNANQPYGSPSYTTPIPSVTPSVLNLLPSTSVCMRILARAKPILAQRPVPVPGGWSKFEAKAIGLLTNRTTASPGGSSNPGNPEQNSNRTPSAPADPKAKKKAETDLPFFAITTAVLAIGAAVSPPELFGPENVNAGLLYALSQQTLSVWEASTPKKAEKDYVLFLAACLAGVGYLLLATPDNANSTAEHKEENEEKPKAIFSLVGKMVNVAREIGLGKEKAGWQEGEERPPSRPDGRDSRRAWEDFRRLVWWDVMFYDLFTSDALGHPSLIPPMSYSVRVPDLTGNLDEIATRRYVIARCRLIQVAQRVKHRLSHPDCCCGYTFDQAAALEDEIRRWSRESLPQDDDEKADERRHNWELSLVAQVLILRVYVPFLISASSAAAAKKQARVPGKPGPGEKPQIQGNAMAMATQSCLGAAQAILRLGNKLNASLFKEPGNSTLVNPLFLDLYPLERLVLDAVIITQSSTAVSVVSEAEVRRGMEIMMDREFALGRERREIWEMMKQRVLVPGKLQIPTQGMMAAIKRKHDQLSPVATSSNDVALNKKEGLPTKHAKTTASPLPVLGVRYRQGRMGPSGPIRQHVDNSYERTNTSRSYTLSNAQSDPSSNSQMNPMAQLQHPIPHPIPRPVGPYDNSPATEFSPEQPMQAQPSYSMPPDHSMNGHRNSFDQTQTKPVYHLEEASMPPNGYEDFGNGGTATHPNSSSSSPYQATTPSYNPPQFGSPDNSSNRTPPIHLNTESPTGSYGGSDSQGPGNHPGGGPPKFGPDQRSQFENSRPTFMTENPQPQMFDKMPPPSAFQPSNDVQSPSLNGTSPADNHAHESAPQFGVPQHDPGHPSAGYFHHDGGLGPYDHGGMLPMGMRMDESVPGTPIFEKSHRMYDKPSQQMIQHNGHSITVNGHGQIVNNSFVDDQAQNLAMAGGPQPPHHQAWSSAQPPQALVGVSAGQPYW</sequence>
<evidence type="ECO:0000313" key="6">
    <source>
        <dbReference type="Proteomes" id="UP000559027"/>
    </source>
</evidence>
<protein>
    <recommendedName>
        <fullName evidence="4">Zn(2)-C6 fungal-type domain-containing protein</fullName>
    </recommendedName>
</protein>
<name>A0A8H5CVL7_9AGAR</name>